<dbReference type="AlphaFoldDB" id="A0AAV6LIF7"/>
<keyword evidence="2" id="KW-1185">Reference proteome</keyword>
<proteinExistence type="predicted"/>
<gene>
    <name evidence="1" type="ORF">RHGRI_000644</name>
</gene>
<reference evidence="1" key="1">
    <citation type="submission" date="2020-08" db="EMBL/GenBank/DDBJ databases">
        <title>Plant Genome Project.</title>
        <authorList>
            <person name="Zhang R.-G."/>
        </authorList>
    </citation>
    <scope>NUCLEOTIDE SEQUENCE</scope>
    <source>
        <strain evidence="1">WSP0</strain>
        <tissue evidence="1">Leaf</tissue>
    </source>
</reference>
<organism evidence="1 2">
    <name type="scientific">Rhododendron griersonianum</name>
    <dbReference type="NCBI Taxonomy" id="479676"/>
    <lineage>
        <taxon>Eukaryota</taxon>
        <taxon>Viridiplantae</taxon>
        <taxon>Streptophyta</taxon>
        <taxon>Embryophyta</taxon>
        <taxon>Tracheophyta</taxon>
        <taxon>Spermatophyta</taxon>
        <taxon>Magnoliopsida</taxon>
        <taxon>eudicotyledons</taxon>
        <taxon>Gunneridae</taxon>
        <taxon>Pentapetalae</taxon>
        <taxon>asterids</taxon>
        <taxon>Ericales</taxon>
        <taxon>Ericaceae</taxon>
        <taxon>Ericoideae</taxon>
        <taxon>Rhodoreae</taxon>
        <taxon>Rhododendron</taxon>
    </lineage>
</organism>
<comment type="caution">
    <text evidence="1">The sequence shown here is derived from an EMBL/GenBank/DDBJ whole genome shotgun (WGS) entry which is preliminary data.</text>
</comment>
<name>A0AAV6LIF7_9ERIC</name>
<protein>
    <submittedName>
        <fullName evidence="1">Uncharacterized protein</fullName>
    </submittedName>
</protein>
<dbReference type="EMBL" id="JACTNZ010000001">
    <property type="protein sequence ID" value="KAG5564526.1"/>
    <property type="molecule type" value="Genomic_DNA"/>
</dbReference>
<evidence type="ECO:0000313" key="1">
    <source>
        <dbReference type="EMBL" id="KAG5564526.1"/>
    </source>
</evidence>
<sequence>MTFLPVDSSGKIVHLDGMLSFVMRIFARFDEDVAQAVFSRMSMKLVGSFSYQFGSVDGKLDVCILKLLVSSSYSI</sequence>
<accession>A0AAV6LIF7</accession>
<dbReference type="Proteomes" id="UP000823749">
    <property type="component" value="Chromosome 1"/>
</dbReference>
<evidence type="ECO:0000313" key="2">
    <source>
        <dbReference type="Proteomes" id="UP000823749"/>
    </source>
</evidence>